<dbReference type="EMBL" id="JAGKQH010000019">
    <property type="protein sequence ID" value="KAG6571858.1"/>
    <property type="molecule type" value="Genomic_DNA"/>
</dbReference>
<dbReference type="Proteomes" id="UP000685013">
    <property type="component" value="Chromosome 19"/>
</dbReference>
<feature type="non-terminal residue" evidence="1">
    <location>
        <position position="1"/>
    </location>
</feature>
<keyword evidence="2" id="KW-1185">Reference proteome</keyword>
<evidence type="ECO:0000313" key="2">
    <source>
        <dbReference type="Proteomes" id="UP000685013"/>
    </source>
</evidence>
<name>A0AAV6LY89_9ROSI</name>
<proteinExistence type="predicted"/>
<organism evidence="1 2">
    <name type="scientific">Cucurbita argyrosperma subsp. sororia</name>
    <dbReference type="NCBI Taxonomy" id="37648"/>
    <lineage>
        <taxon>Eukaryota</taxon>
        <taxon>Viridiplantae</taxon>
        <taxon>Streptophyta</taxon>
        <taxon>Embryophyta</taxon>
        <taxon>Tracheophyta</taxon>
        <taxon>Spermatophyta</taxon>
        <taxon>Magnoliopsida</taxon>
        <taxon>eudicotyledons</taxon>
        <taxon>Gunneridae</taxon>
        <taxon>Pentapetalae</taxon>
        <taxon>rosids</taxon>
        <taxon>fabids</taxon>
        <taxon>Cucurbitales</taxon>
        <taxon>Cucurbitaceae</taxon>
        <taxon>Cucurbiteae</taxon>
        <taxon>Cucurbita</taxon>
    </lineage>
</organism>
<comment type="caution">
    <text evidence="1">The sequence shown here is derived from an EMBL/GenBank/DDBJ whole genome shotgun (WGS) entry which is preliminary data.</text>
</comment>
<dbReference type="AlphaFoldDB" id="A0AAV6LY89"/>
<accession>A0AAV6LY89</accession>
<evidence type="ECO:0000313" key="1">
    <source>
        <dbReference type="EMBL" id="KAG6571858.1"/>
    </source>
</evidence>
<sequence>MEDAISCRAKDEDLKLLDLWTSSVHFVFPFSTVLLQFPLLSSLPSISFISNLFNLFFPFPSRSFHDSAKR</sequence>
<protein>
    <submittedName>
        <fullName evidence="1">Uncharacterized protein</fullName>
    </submittedName>
</protein>
<reference evidence="1 2" key="1">
    <citation type="journal article" date="2021" name="Hortic Res">
        <title>The domestication of Cucurbita argyrosperma as revealed by the genome of its wild relative.</title>
        <authorList>
            <person name="Barrera-Redondo J."/>
            <person name="Sanchez-de la Vega G."/>
            <person name="Aguirre-Liguori J.A."/>
            <person name="Castellanos-Morales G."/>
            <person name="Gutierrez-Guerrero Y.T."/>
            <person name="Aguirre-Dugua X."/>
            <person name="Aguirre-Planter E."/>
            <person name="Tenaillon M.I."/>
            <person name="Lira-Saade R."/>
            <person name="Eguiarte L.E."/>
        </authorList>
    </citation>
    <scope>NUCLEOTIDE SEQUENCE [LARGE SCALE GENOMIC DNA]</scope>
    <source>
        <strain evidence="1">JBR-2021</strain>
    </source>
</reference>
<gene>
    <name evidence="1" type="ORF">SDJN03_28586</name>
</gene>